<evidence type="ECO:0000256" key="4">
    <source>
        <dbReference type="ARBA" id="ARBA00022915"/>
    </source>
</evidence>
<feature type="binding site" evidence="12">
    <location>
        <position position="57"/>
    </location>
    <ligand>
        <name>NAD(+)</name>
        <dbReference type="ChEBI" id="CHEBI:57540"/>
    </ligand>
</feature>
<feature type="binding site" evidence="12">
    <location>
        <begin position="121"/>
        <end position="124"/>
    </location>
    <ligand>
        <name>NAD(+)</name>
        <dbReference type="ChEBI" id="CHEBI:57540"/>
    </ligand>
</feature>
<dbReference type="GO" id="GO:0019877">
    <property type="term" value="P:diaminopimelate biosynthetic process"/>
    <property type="evidence" value="ECO:0007669"/>
    <property type="project" value="UniProtKB-UniRule"/>
</dbReference>
<dbReference type="GO" id="GO:0051287">
    <property type="term" value="F:NAD binding"/>
    <property type="evidence" value="ECO:0007669"/>
    <property type="project" value="UniProtKB-UniRule"/>
</dbReference>
<keyword evidence="3 12" id="KW-0521">NADP</keyword>
<evidence type="ECO:0000256" key="12">
    <source>
        <dbReference type="HAMAP-Rule" id="MF_00102"/>
    </source>
</evidence>
<evidence type="ECO:0000256" key="7">
    <source>
        <dbReference type="ARBA" id="ARBA00023154"/>
    </source>
</evidence>
<dbReference type="GO" id="GO:0050661">
    <property type="term" value="F:NADP binding"/>
    <property type="evidence" value="ECO:0007669"/>
    <property type="project" value="UniProtKB-UniRule"/>
</dbReference>
<dbReference type="InterPro" id="IPR022663">
    <property type="entry name" value="DapB_C"/>
</dbReference>
<evidence type="ECO:0000256" key="11">
    <source>
        <dbReference type="ARBA" id="ARBA00049396"/>
    </source>
</evidence>
<comment type="caution">
    <text evidence="12">Lacks conserved residue(s) required for the propagation of feature annotation.</text>
</comment>
<evidence type="ECO:0000313" key="16">
    <source>
        <dbReference type="EMBL" id="ERJ98193.1"/>
    </source>
</evidence>
<dbReference type="STRING" id="1125725.HMPREF1325_0763"/>
<dbReference type="PIRSF" id="PIRSF000161">
    <property type="entry name" value="DHPR"/>
    <property type="match status" value="1"/>
</dbReference>
<dbReference type="AlphaFoldDB" id="U1GY25"/>
<dbReference type="Gene3D" id="3.30.360.10">
    <property type="entry name" value="Dihydrodipicolinate Reductase, domain 2"/>
    <property type="match status" value="1"/>
</dbReference>
<dbReference type="Proteomes" id="UP000016646">
    <property type="component" value="Unassembled WGS sequence"/>
</dbReference>
<feature type="domain" description="Dihydrodipicolinate reductase N-terminal" evidence="13">
    <location>
        <begin position="12"/>
        <end position="124"/>
    </location>
</feature>
<proteinExistence type="inferred from homology"/>
<feature type="active site" description="Proton donor" evidence="12">
    <location>
        <position position="160"/>
    </location>
</feature>
<dbReference type="UniPathway" id="UPA00034">
    <property type="reaction ID" value="UER00018"/>
</dbReference>
<dbReference type="GO" id="GO:0008839">
    <property type="term" value="F:4-hydroxy-tetrahydrodipicolinate reductase"/>
    <property type="evidence" value="ECO:0007669"/>
    <property type="project" value="UniProtKB-UniRule"/>
</dbReference>
<feature type="binding site" evidence="12">
    <location>
        <begin position="166"/>
        <end position="167"/>
    </location>
    <ligand>
        <name>(S)-2,3,4,5-tetrahydrodipicolinate</name>
        <dbReference type="ChEBI" id="CHEBI:16845"/>
    </ligand>
</feature>
<reference evidence="17 18" key="1">
    <citation type="submission" date="2013-08" db="EMBL/GenBank/DDBJ databases">
        <authorList>
            <person name="Durkin A.S."/>
            <person name="Haft D.R."/>
            <person name="McCorrison J."/>
            <person name="Torralba M."/>
            <person name="Gillis M."/>
            <person name="Haft D.H."/>
            <person name="Methe B."/>
            <person name="Sutton G."/>
            <person name="Nelson K.E."/>
        </authorList>
    </citation>
    <scope>NUCLEOTIDE SEQUENCE [LARGE SCALE GENOMIC DNA]</scope>
    <source>
        <strain evidence="16 18">ATCC 35536</strain>
        <strain evidence="15 17">VPI DR56BR1116</strain>
    </source>
</reference>
<evidence type="ECO:0000313" key="18">
    <source>
        <dbReference type="Proteomes" id="UP000016646"/>
    </source>
</evidence>
<dbReference type="GO" id="GO:0016726">
    <property type="term" value="F:oxidoreductase activity, acting on CH or CH2 groups, NAD or NADP as acceptor"/>
    <property type="evidence" value="ECO:0007669"/>
    <property type="project" value="UniProtKB-UniRule"/>
</dbReference>
<feature type="binding site" evidence="12">
    <location>
        <position position="60"/>
    </location>
    <ligand>
        <name>NADP(+)</name>
        <dbReference type="ChEBI" id="CHEBI:58349"/>
    </ligand>
</feature>
<accession>U1GY25</accession>
<evidence type="ECO:0000256" key="1">
    <source>
        <dbReference type="ARBA" id="ARBA00006642"/>
    </source>
</evidence>
<evidence type="ECO:0000313" key="17">
    <source>
        <dbReference type="Proteomes" id="UP000016412"/>
    </source>
</evidence>
<evidence type="ECO:0000256" key="3">
    <source>
        <dbReference type="ARBA" id="ARBA00022857"/>
    </source>
</evidence>
<dbReference type="InterPro" id="IPR000846">
    <property type="entry name" value="DapB_N"/>
</dbReference>
<evidence type="ECO:0000256" key="2">
    <source>
        <dbReference type="ARBA" id="ARBA00022605"/>
    </source>
</evidence>
<comment type="function">
    <text evidence="12">Catalyzes the conversion of 4-hydroxy-tetrahydrodipicolinate (HTPA) to tetrahydrodipicolinate.</text>
</comment>
<dbReference type="SUPFAM" id="SSF55347">
    <property type="entry name" value="Glyceraldehyde-3-phosphate dehydrogenase-like, C-terminal domain"/>
    <property type="match status" value="1"/>
</dbReference>
<evidence type="ECO:0000256" key="9">
    <source>
        <dbReference type="ARBA" id="ARBA00038983"/>
    </source>
</evidence>
<dbReference type="HAMAP" id="MF_00102">
    <property type="entry name" value="DapB"/>
    <property type="match status" value="1"/>
</dbReference>
<keyword evidence="12" id="KW-0963">Cytoplasm</keyword>
<keyword evidence="2 12" id="KW-0028">Amino-acid biosynthesis</keyword>
<gene>
    <name evidence="12 15" type="primary">dapB</name>
    <name evidence="16" type="ORF">HMPREF0860_1799</name>
    <name evidence="15" type="ORF">HMPREF1325_0763</name>
</gene>
<evidence type="ECO:0000259" key="14">
    <source>
        <dbReference type="Pfam" id="PF05173"/>
    </source>
</evidence>
<dbReference type="PATRIC" id="fig|1125725.3.peg.516"/>
<evidence type="ECO:0000256" key="6">
    <source>
        <dbReference type="ARBA" id="ARBA00023027"/>
    </source>
</evidence>
<feature type="binding site" evidence="12">
    <location>
        <begin position="96"/>
        <end position="98"/>
    </location>
    <ligand>
        <name>NAD(+)</name>
        <dbReference type="ChEBI" id="CHEBI:57540"/>
    </ligand>
</feature>
<dbReference type="Gene3D" id="3.40.50.720">
    <property type="entry name" value="NAD(P)-binding Rossmann-like Domain"/>
    <property type="match status" value="1"/>
</dbReference>
<evidence type="ECO:0000259" key="13">
    <source>
        <dbReference type="Pfam" id="PF01113"/>
    </source>
</evidence>
<dbReference type="Pfam" id="PF01113">
    <property type="entry name" value="DapB_N"/>
    <property type="match status" value="1"/>
</dbReference>
<comment type="pathway">
    <text evidence="8 12">Amino-acid biosynthesis; L-lysine biosynthesis via DAP pathway; (S)-tetrahydrodipicolinate from L-aspartate: step 4/4.</text>
</comment>
<dbReference type="Pfam" id="PF05173">
    <property type="entry name" value="DapB_C"/>
    <property type="match status" value="1"/>
</dbReference>
<evidence type="ECO:0000256" key="5">
    <source>
        <dbReference type="ARBA" id="ARBA00023002"/>
    </source>
</evidence>
<comment type="catalytic activity">
    <reaction evidence="10 12">
        <text>(S)-2,3,4,5-tetrahydrodipicolinate + NADP(+) + H2O = (2S,4S)-4-hydroxy-2,3,4,5-tetrahydrodipicolinate + NADPH + H(+)</text>
        <dbReference type="Rhea" id="RHEA:35331"/>
        <dbReference type="ChEBI" id="CHEBI:15377"/>
        <dbReference type="ChEBI" id="CHEBI:15378"/>
        <dbReference type="ChEBI" id="CHEBI:16845"/>
        <dbReference type="ChEBI" id="CHEBI:57783"/>
        <dbReference type="ChEBI" id="CHEBI:58349"/>
        <dbReference type="ChEBI" id="CHEBI:67139"/>
        <dbReference type="EC" id="1.17.1.8"/>
    </reaction>
</comment>
<keyword evidence="7 12" id="KW-0457">Lysine biosynthesis</keyword>
<feature type="domain" description="Dihydrodipicolinate reductase C-terminal" evidence="14">
    <location>
        <begin position="127"/>
        <end position="267"/>
    </location>
</feature>
<name>U1GY25_TRESO</name>
<dbReference type="Proteomes" id="UP000016412">
    <property type="component" value="Unassembled WGS sequence"/>
</dbReference>
<dbReference type="GO" id="GO:0005829">
    <property type="term" value="C:cytosol"/>
    <property type="evidence" value="ECO:0007669"/>
    <property type="project" value="TreeGrafter"/>
</dbReference>
<evidence type="ECO:0000256" key="10">
    <source>
        <dbReference type="ARBA" id="ARBA00049080"/>
    </source>
</evidence>
<keyword evidence="4 12" id="KW-0220">Diaminopimelate biosynthesis</keyword>
<dbReference type="InterPro" id="IPR023940">
    <property type="entry name" value="DHDPR_bac"/>
</dbReference>
<comment type="catalytic activity">
    <reaction evidence="11 12">
        <text>(S)-2,3,4,5-tetrahydrodipicolinate + NAD(+) + H2O = (2S,4S)-4-hydroxy-2,3,4,5-tetrahydrodipicolinate + NADH + H(+)</text>
        <dbReference type="Rhea" id="RHEA:35323"/>
        <dbReference type="ChEBI" id="CHEBI:15377"/>
        <dbReference type="ChEBI" id="CHEBI:15378"/>
        <dbReference type="ChEBI" id="CHEBI:16845"/>
        <dbReference type="ChEBI" id="CHEBI:57540"/>
        <dbReference type="ChEBI" id="CHEBI:57945"/>
        <dbReference type="ChEBI" id="CHEBI:67139"/>
        <dbReference type="EC" id="1.17.1.8"/>
    </reaction>
</comment>
<dbReference type="GO" id="GO:0009089">
    <property type="term" value="P:lysine biosynthetic process via diaminopimelate"/>
    <property type="evidence" value="ECO:0007669"/>
    <property type="project" value="UniProtKB-UniRule"/>
</dbReference>
<comment type="subcellular location">
    <subcellularLocation>
        <location evidence="12">Cytoplasm</location>
    </subcellularLocation>
</comment>
<comment type="caution">
    <text evidence="12">Was originally thought to be a dihydrodipicolinate reductase (DHDPR), catalyzing the conversion of dihydrodipicolinate to tetrahydrodipicolinate. However, it was shown in E.coli that the substrate of the enzymatic reaction is not dihydrodipicolinate (DHDP) but in fact (2S,4S)-4-hydroxy-2,3,4,5-tetrahydrodipicolinic acid (HTPA), the product released by the DapA-catalyzed reaction.</text>
</comment>
<dbReference type="SUPFAM" id="SSF51735">
    <property type="entry name" value="NAD(P)-binding Rossmann-fold domains"/>
    <property type="match status" value="1"/>
</dbReference>
<keyword evidence="18" id="KW-1185">Reference proteome</keyword>
<protein>
    <recommendedName>
        <fullName evidence="9 12">4-hydroxy-tetrahydrodipicolinate reductase</fullName>
        <shortName evidence="12">HTPA reductase</shortName>
        <ecNumber evidence="9 12">1.17.1.8</ecNumber>
    </recommendedName>
</protein>
<dbReference type="eggNOG" id="COG0289">
    <property type="taxonomic scope" value="Bacteria"/>
</dbReference>
<keyword evidence="5 12" id="KW-0560">Oxidoreductase</keyword>
<dbReference type="InterPro" id="IPR036291">
    <property type="entry name" value="NAD(P)-bd_dom_sf"/>
</dbReference>
<dbReference type="EMBL" id="AVQI01000082">
    <property type="protein sequence ID" value="ERJ98193.1"/>
    <property type="molecule type" value="Genomic_DNA"/>
</dbReference>
<keyword evidence="6 12" id="KW-0520">NAD</keyword>
<sequence length="268" mass="29186">MELIINNFGVYMNIAIVGYGKMGHMIKNAAERLGHRIVLTADPFSPDADVKPASATDTARAVKSSGAEGVIEFSRPSVAVENIHSLLPLSLPLVVGTTGWTESLPAVEKRAADTGGALLYSSNFSIGVNMFYKIVSEAARLMKDCSDYDVAVWEAHHNQKADSPSGTALEIARRIMAEYTTKTKIVSDSFHRRPEENELSLASTRCGSNPGEHTVFFDGQADTIELTHRARSREGFAIGAVRSLERFSSALKTGTLQKGRVYTMQDLF</sequence>
<comment type="caution">
    <text evidence="15">The sequence shown here is derived from an EMBL/GenBank/DDBJ whole genome shotgun (WGS) entry which is preliminary data.</text>
</comment>
<dbReference type="EC" id="1.17.1.8" evidence="9 12"/>
<organism evidence="15 17">
    <name type="scientific">Treponema socranskii subsp. socranskii VPI DR56BR1116 = ATCC 35536</name>
    <dbReference type="NCBI Taxonomy" id="1125725"/>
    <lineage>
        <taxon>Bacteria</taxon>
        <taxon>Pseudomonadati</taxon>
        <taxon>Spirochaetota</taxon>
        <taxon>Spirochaetia</taxon>
        <taxon>Spirochaetales</taxon>
        <taxon>Treponemataceae</taxon>
        <taxon>Treponema</taxon>
    </lineage>
</organism>
<dbReference type="NCBIfam" id="TIGR00036">
    <property type="entry name" value="dapB"/>
    <property type="match status" value="1"/>
</dbReference>
<comment type="similarity">
    <text evidence="1 12">Belongs to the DapB family.</text>
</comment>
<evidence type="ECO:0000313" key="15">
    <source>
        <dbReference type="EMBL" id="ERF61454.1"/>
    </source>
</evidence>
<comment type="subunit">
    <text evidence="12">Homotetramer.</text>
</comment>
<feature type="binding site" evidence="12">
    <location>
        <position position="157"/>
    </location>
    <ligand>
        <name>(S)-2,3,4,5-tetrahydrodipicolinate</name>
        <dbReference type="ChEBI" id="CHEBI:16845"/>
    </ligand>
</feature>
<dbReference type="PANTHER" id="PTHR20836:SF0">
    <property type="entry name" value="4-HYDROXY-TETRAHYDRODIPICOLINATE REDUCTASE 1, CHLOROPLASTIC-RELATED"/>
    <property type="match status" value="1"/>
</dbReference>
<evidence type="ECO:0000256" key="8">
    <source>
        <dbReference type="ARBA" id="ARBA00037922"/>
    </source>
</evidence>
<dbReference type="EMBL" id="AUZJ01000012">
    <property type="protein sequence ID" value="ERF61454.1"/>
    <property type="molecule type" value="Genomic_DNA"/>
</dbReference>
<dbReference type="PANTHER" id="PTHR20836">
    <property type="entry name" value="DIHYDRODIPICOLINATE REDUCTASE"/>
    <property type="match status" value="1"/>
</dbReference>
<feature type="active site" description="Proton donor/acceptor" evidence="12">
    <location>
        <position position="156"/>
    </location>
</feature>